<dbReference type="InterPro" id="IPR050129">
    <property type="entry name" value="Zn_alcohol_dh"/>
</dbReference>
<dbReference type="SUPFAM" id="SSF50129">
    <property type="entry name" value="GroES-like"/>
    <property type="match status" value="1"/>
</dbReference>
<dbReference type="Pfam" id="PF08240">
    <property type="entry name" value="ADH_N"/>
    <property type="match status" value="1"/>
</dbReference>
<accession>A0ABT4VUY9</accession>
<dbReference type="PANTHER" id="PTHR43401:SF2">
    <property type="entry name" value="L-THREONINE 3-DEHYDROGENASE"/>
    <property type="match status" value="1"/>
</dbReference>
<dbReference type="InterPro" id="IPR011032">
    <property type="entry name" value="GroES-like_sf"/>
</dbReference>
<evidence type="ECO:0000259" key="5">
    <source>
        <dbReference type="SMART" id="SM00829"/>
    </source>
</evidence>
<evidence type="ECO:0000256" key="4">
    <source>
        <dbReference type="RuleBase" id="RU361277"/>
    </source>
</evidence>
<proteinExistence type="inferred from homology"/>
<reference evidence="6" key="1">
    <citation type="submission" date="2022-11" db="EMBL/GenBank/DDBJ databases">
        <title>Hoeflea poritis sp. nov., isolated from scleractinian coral Porites lutea.</title>
        <authorList>
            <person name="Zhang G."/>
            <person name="Wei Q."/>
            <person name="Cai L."/>
        </authorList>
    </citation>
    <scope>NUCLEOTIDE SEQUENCE</scope>
    <source>
        <strain evidence="6">E7-10</strain>
    </source>
</reference>
<dbReference type="Pfam" id="PF00107">
    <property type="entry name" value="ADH_zinc_N"/>
    <property type="match status" value="1"/>
</dbReference>
<dbReference type="RefSeq" id="WP_271092407.1">
    <property type="nucleotide sequence ID" value="NZ_JAPJZH010000024.1"/>
</dbReference>
<keyword evidence="3" id="KW-0560">Oxidoreductase</keyword>
<evidence type="ECO:0000256" key="3">
    <source>
        <dbReference type="ARBA" id="ARBA00023002"/>
    </source>
</evidence>
<dbReference type="SUPFAM" id="SSF51735">
    <property type="entry name" value="NAD(P)-binding Rossmann-fold domains"/>
    <property type="match status" value="1"/>
</dbReference>
<dbReference type="InterPro" id="IPR002328">
    <property type="entry name" value="ADH_Zn_CS"/>
</dbReference>
<evidence type="ECO:0000313" key="6">
    <source>
        <dbReference type="EMBL" id="MDA4848537.1"/>
    </source>
</evidence>
<dbReference type="InterPro" id="IPR013154">
    <property type="entry name" value="ADH-like_N"/>
</dbReference>
<keyword evidence="7" id="KW-1185">Reference proteome</keyword>
<evidence type="ECO:0000256" key="1">
    <source>
        <dbReference type="ARBA" id="ARBA00022723"/>
    </source>
</evidence>
<comment type="cofactor">
    <cofactor evidence="4">
        <name>Zn(2+)</name>
        <dbReference type="ChEBI" id="CHEBI:29105"/>
    </cofactor>
</comment>
<dbReference type="InterPro" id="IPR013149">
    <property type="entry name" value="ADH-like_C"/>
</dbReference>
<organism evidence="6 7">
    <name type="scientific">Hoeflea poritis</name>
    <dbReference type="NCBI Taxonomy" id="2993659"/>
    <lineage>
        <taxon>Bacteria</taxon>
        <taxon>Pseudomonadati</taxon>
        <taxon>Pseudomonadota</taxon>
        <taxon>Alphaproteobacteria</taxon>
        <taxon>Hyphomicrobiales</taxon>
        <taxon>Rhizobiaceae</taxon>
        <taxon>Hoeflea</taxon>
    </lineage>
</organism>
<dbReference type="PROSITE" id="PS00059">
    <property type="entry name" value="ADH_ZINC"/>
    <property type="match status" value="1"/>
</dbReference>
<protein>
    <submittedName>
        <fullName evidence="6">Zinc-binding dehydrogenase</fullName>
    </submittedName>
</protein>
<dbReference type="InterPro" id="IPR020843">
    <property type="entry name" value="ER"/>
</dbReference>
<name>A0ABT4VUY9_9HYPH</name>
<dbReference type="EMBL" id="JAPJZH010000024">
    <property type="protein sequence ID" value="MDA4848537.1"/>
    <property type="molecule type" value="Genomic_DNA"/>
</dbReference>
<keyword evidence="1 4" id="KW-0479">Metal-binding</keyword>
<dbReference type="SMART" id="SM00829">
    <property type="entry name" value="PKS_ER"/>
    <property type="match status" value="1"/>
</dbReference>
<evidence type="ECO:0000313" key="7">
    <source>
        <dbReference type="Proteomes" id="UP001148313"/>
    </source>
</evidence>
<comment type="similarity">
    <text evidence="4">Belongs to the zinc-containing alcohol dehydrogenase family.</text>
</comment>
<dbReference type="InterPro" id="IPR036291">
    <property type="entry name" value="NAD(P)-bd_dom_sf"/>
</dbReference>
<comment type="caution">
    <text evidence="6">The sequence shown here is derived from an EMBL/GenBank/DDBJ whole genome shotgun (WGS) entry which is preliminary data.</text>
</comment>
<gene>
    <name evidence="6" type="ORF">OOZ53_24480</name>
</gene>
<evidence type="ECO:0000256" key="2">
    <source>
        <dbReference type="ARBA" id="ARBA00022833"/>
    </source>
</evidence>
<dbReference type="Proteomes" id="UP001148313">
    <property type="component" value="Unassembled WGS sequence"/>
</dbReference>
<dbReference type="PANTHER" id="PTHR43401">
    <property type="entry name" value="L-THREONINE 3-DEHYDROGENASE"/>
    <property type="match status" value="1"/>
</dbReference>
<sequence>MKGIVFLGNRELELREFPDPIPGPREAVIELKASGMCGSDLHAYRRQAADKLVIAGHEASGVVVAVGAYVDPNRIKVGDRAIAHMGFGCNSCRYCDEGWPQNCTNQHIAMGFHADGAQAHYVKVPMENVVKLSDELSFKCGAAIACGTGTAFGAIKRSGLLAGESLAVFGQGPVGLSATLLAKVMGATVIALDVSEERLSMARAFGADHVLNPSNMEADKAIRDLTRGFGVDRSMECSSNSEARRQSVRCLKPWGTACFVGVHGEMTIDVNDIILNQVSIVGSLTFSRNMLRECMDLVADREINLEALFTHTFRLEDAVDAYALFDKQQMGKGVFLL</sequence>
<dbReference type="Gene3D" id="3.40.50.720">
    <property type="entry name" value="NAD(P)-binding Rossmann-like Domain"/>
    <property type="match status" value="1"/>
</dbReference>
<dbReference type="CDD" id="cd08239">
    <property type="entry name" value="THR_DH_like"/>
    <property type="match status" value="1"/>
</dbReference>
<dbReference type="Gene3D" id="3.90.180.10">
    <property type="entry name" value="Medium-chain alcohol dehydrogenases, catalytic domain"/>
    <property type="match status" value="1"/>
</dbReference>
<keyword evidence="2 4" id="KW-0862">Zinc</keyword>
<feature type="domain" description="Enoyl reductase (ER)" evidence="5">
    <location>
        <begin position="8"/>
        <end position="335"/>
    </location>
</feature>